<evidence type="ECO:0000313" key="7">
    <source>
        <dbReference type="EMBL" id="WZJ21093.1"/>
    </source>
</evidence>
<evidence type="ECO:0000256" key="3">
    <source>
        <dbReference type="ARBA" id="ARBA00022692"/>
    </source>
</evidence>
<keyword evidence="5 6" id="KW-0472">Membrane</keyword>
<dbReference type="PANTHER" id="PTHR36570:SF3">
    <property type="entry name" value="DISULFIDE BOND FORMATION PROTEIN B"/>
    <property type="match status" value="1"/>
</dbReference>
<name>A0ABZ2XFG4_9RHOO</name>
<dbReference type="Proteomes" id="UP001479520">
    <property type="component" value="Chromosome"/>
</dbReference>
<sequence>MFRLLSKCVACYPLRAWFGALGAGCLGVAFAGLQLQTMLSLAPCPYCIFQRLLYLLIGVLALLGLMMPAAGLFWLGAIALLALLGFGVAAYQSWMQAFPDLAPECSFTDPNLIERLVDMLGMQWPSLFLATGFCTSKEWVFLGLSMANWSALFFAGMIVYVLLLMKHPGR</sequence>
<dbReference type="EMBL" id="CP151406">
    <property type="protein sequence ID" value="WZJ21093.1"/>
    <property type="molecule type" value="Genomic_DNA"/>
</dbReference>
<feature type="transmembrane region" description="Helical" evidence="6">
    <location>
        <begin position="12"/>
        <end position="36"/>
    </location>
</feature>
<feature type="transmembrane region" description="Helical" evidence="6">
    <location>
        <begin position="146"/>
        <end position="165"/>
    </location>
</feature>
<keyword evidence="4 6" id="KW-1133">Transmembrane helix</keyword>
<dbReference type="InterPro" id="IPR050183">
    <property type="entry name" value="DsbB"/>
</dbReference>
<keyword evidence="2" id="KW-1003">Cell membrane</keyword>
<accession>A0ABZ2XFG4</accession>
<dbReference type="InterPro" id="IPR023380">
    <property type="entry name" value="DsbB-like_sf"/>
</dbReference>
<gene>
    <name evidence="7" type="ORF">AADV58_14230</name>
</gene>
<feature type="transmembrane region" description="Helical" evidence="6">
    <location>
        <begin position="72"/>
        <end position="94"/>
    </location>
</feature>
<organism evidence="7 8">
    <name type="scientific">Azonexus hydrophilus</name>
    <dbReference type="NCBI Taxonomy" id="418702"/>
    <lineage>
        <taxon>Bacteria</taxon>
        <taxon>Pseudomonadati</taxon>
        <taxon>Pseudomonadota</taxon>
        <taxon>Betaproteobacteria</taxon>
        <taxon>Rhodocyclales</taxon>
        <taxon>Azonexaceae</taxon>
        <taxon>Azonexus</taxon>
    </lineage>
</organism>
<evidence type="ECO:0000256" key="2">
    <source>
        <dbReference type="ARBA" id="ARBA00022475"/>
    </source>
</evidence>
<evidence type="ECO:0000313" key="8">
    <source>
        <dbReference type="Proteomes" id="UP001479520"/>
    </source>
</evidence>
<evidence type="ECO:0000256" key="1">
    <source>
        <dbReference type="ARBA" id="ARBA00004651"/>
    </source>
</evidence>
<dbReference type="Pfam" id="PF02600">
    <property type="entry name" value="DsbB"/>
    <property type="match status" value="1"/>
</dbReference>
<keyword evidence="8" id="KW-1185">Reference proteome</keyword>
<feature type="transmembrane region" description="Helical" evidence="6">
    <location>
        <begin position="48"/>
        <end position="65"/>
    </location>
</feature>
<dbReference type="PANTHER" id="PTHR36570">
    <property type="entry name" value="DISULFIDE BOND FORMATION PROTEIN B"/>
    <property type="match status" value="1"/>
</dbReference>
<dbReference type="RefSeq" id="WP_051295310.1">
    <property type="nucleotide sequence ID" value="NZ_CP151406.1"/>
</dbReference>
<dbReference type="SUPFAM" id="SSF158442">
    <property type="entry name" value="DsbB-like"/>
    <property type="match status" value="1"/>
</dbReference>
<evidence type="ECO:0000256" key="6">
    <source>
        <dbReference type="SAM" id="Phobius"/>
    </source>
</evidence>
<keyword evidence="3 6" id="KW-0812">Transmembrane</keyword>
<reference evidence="7 8" key="1">
    <citation type="submission" date="2024-04" db="EMBL/GenBank/DDBJ databases">
        <title>Dissimilatory iodate-reducing microorganisms contribute to the enrichment of iodine in groundwater.</title>
        <authorList>
            <person name="Jiang Z."/>
        </authorList>
    </citation>
    <scope>NUCLEOTIDE SEQUENCE [LARGE SCALE GENOMIC DNA]</scope>
    <source>
        <strain evidence="7 8">NCP973</strain>
    </source>
</reference>
<evidence type="ECO:0000256" key="4">
    <source>
        <dbReference type="ARBA" id="ARBA00022989"/>
    </source>
</evidence>
<comment type="subcellular location">
    <subcellularLocation>
        <location evidence="1">Cell membrane</location>
        <topology evidence="1">Multi-pass membrane protein</topology>
    </subcellularLocation>
</comment>
<proteinExistence type="predicted"/>
<dbReference type="Gene3D" id="1.20.1550.10">
    <property type="entry name" value="DsbB-like"/>
    <property type="match status" value="1"/>
</dbReference>
<dbReference type="InterPro" id="IPR003752">
    <property type="entry name" value="DiS_bond_form_DsbB/BdbC"/>
</dbReference>
<evidence type="ECO:0000256" key="5">
    <source>
        <dbReference type="ARBA" id="ARBA00023136"/>
    </source>
</evidence>
<protein>
    <submittedName>
        <fullName evidence="7">Disulfide bond formation protein B</fullName>
    </submittedName>
</protein>